<dbReference type="InterPro" id="IPR036291">
    <property type="entry name" value="NAD(P)-bd_dom_sf"/>
</dbReference>
<protein>
    <submittedName>
        <fullName evidence="3">Putative oxidoreductase</fullName>
    </submittedName>
</protein>
<dbReference type="EMBL" id="BAWF01000041">
    <property type="protein sequence ID" value="GAF47556.1"/>
    <property type="molecule type" value="Genomic_DNA"/>
</dbReference>
<dbReference type="Proteomes" id="UP000019491">
    <property type="component" value="Unassembled WGS sequence"/>
</dbReference>
<gene>
    <name evidence="3" type="ORF">RW1_041_01060</name>
</gene>
<evidence type="ECO:0000256" key="2">
    <source>
        <dbReference type="ARBA" id="ARBA00023002"/>
    </source>
</evidence>
<evidence type="ECO:0000256" key="1">
    <source>
        <dbReference type="ARBA" id="ARBA00006484"/>
    </source>
</evidence>
<organism evidence="3 4">
    <name type="scientific">Rhodococcus wratislaviensis NBRC 100605</name>
    <dbReference type="NCBI Taxonomy" id="1219028"/>
    <lineage>
        <taxon>Bacteria</taxon>
        <taxon>Bacillati</taxon>
        <taxon>Actinomycetota</taxon>
        <taxon>Actinomycetes</taxon>
        <taxon>Mycobacteriales</taxon>
        <taxon>Nocardiaceae</taxon>
        <taxon>Rhodococcus</taxon>
    </lineage>
</organism>
<dbReference type="Gene3D" id="3.40.50.720">
    <property type="entry name" value="NAD(P)-binding Rossmann-like Domain"/>
    <property type="match status" value="1"/>
</dbReference>
<evidence type="ECO:0000313" key="4">
    <source>
        <dbReference type="Proteomes" id="UP000019491"/>
    </source>
</evidence>
<dbReference type="SUPFAM" id="SSF51735">
    <property type="entry name" value="NAD(P)-binding Rossmann-fold domains"/>
    <property type="match status" value="1"/>
</dbReference>
<accession>X0Q9I1</accession>
<dbReference type="PRINTS" id="PR00081">
    <property type="entry name" value="GDHRDH"/>
</dbReference>
<comment type="similarity">
    <text evidence="1">Belongs to the short-chain dehydrogenases/reductases (SDR) family.</text>
</comment>
<dbReference type="OrthoDB" id="4577644at2"/>
<dbReference type="Pfam" id="PF00106">
    <property type="entry name" value="adh_short"/>
    <property type="match status" value="1"/>
</dbReference>
<evidence type="ECO:0000313" key="3">
    <source>
        <dbReference type="EMBL" id="GAF47556.1"/>
    </source>
</evidence>
<dbReference type="PANTHER" id="PTHR24320:SF148">
    <property type="entry name" value="NAD(P)-BINDING ROSSMANN-FOLD SUPERFAMILY PROTEIN"/>
    <property type="match status" value="1"/>
</dbReference>
<dbReference type="PANTHER" id="PTHR24320">
    <property type="entry name" value="RETINOL DEHYDROGENASE"/>
    <property type="match status" value="1"/>
</dbReference>
<proteinExistence type="inferred from homology"/>
<name>X0Q9I1_RHOWR</name>
<comment type="caution">
    <text evidence="3">The sequence shown here is derived from an EMBL/GenBank/DDBJ whole genome shotgun (WGS) entry which is preliminary data.</text>
</comment>
<dbReference type="GO" id="GO:0016491">
    <property type="term" value="F:oxidoreductase activity"/>
    <property type="evidence" value="ECO:0007669"/>
    <property type="project" value="UniProtKB-KW"/>
</dbReference>
<dbReference type="RefSeq" id="WP_037236695.1">
    <property type="nucleotide sequence ID" value="NZ_BAWF01000041.1"/>
</dbReference>
<dbReference type="InterPro" id="IPR002347">
    <property type="entry name" value="SDR_fam"/>
</dbReference>
<keyword evidence="4" id="KW-1185">Reference proteome</keyword>
<dbReference type="AlphaFoldDB" id="X0Q9I1"/>
<sequence>MIDHPFTWTTTDLPDQTGRTHLVTGASSGLGLETAQRLLNAGATVIAAVRNPNKTQATFENHPHIDNLDIRHLDLADLDSVRAFAAELGRDLTHLDVLVTNAGLWTRTRELSTEGVELTLATNHLGHYALTGHLLPLLSQGTDPRVVTVTSNLYRRGKLGPALEDPTMATKWTQNSSYATSKTANLLFALELDRRLRAHRSPIRSIAVHPGMAATPLHSNAPLIQRCASSVAALLFSRPAEIAALPLICGATTPNIHTDRLLGFGLLARDQRLRYEPILSPADDQDLAAQLWKTSEELTGLRIPLEANTFDQS</sequence>
<reference evidence="3 4" key="1">
    <citation type="submission" date="2014-02" db="EMBL/GenBank/DDBJ databases">
        <title>Whole genome shotgun sequence of Rhodococcus wratislaviensis NBRC 100605.</title>
        <authorList>
            <person name="Hosoyama A."/>
            <person name="Tsuchikane K."/>
            <person name="Yoshida I."/>
            <person name="Ohji S."/>
            <person name="Ichikawa N."/>
            <person name="Yamazoe A."/>
            <person name="Fujita N."/>
        </authorList>
    </citation>
    <scope>NUCLEOTIDE SEQUENCE [LARGE SCALE GENOMIC DNA]</scope>
    <source>
        <strain evidence="3 4">NBRC 100605</strain>
    </source>
</reference>
<keyword evidence="2" id="KW-0560">Oxidoreductase</keyword>